<dbReference type="Proteomes" id="UP000320231">
    <property type="component" value="Chromosome"/>
</dbReference>
<evidence type="ECO:0000313" key="3">
    <source>
        <dbReference type="EMBL" id="BBI60932.1"/>
    </source>
</evidence>
<organism evidence="3 4">
    <name type="scientific">Vreelandella sulfidaeris</name>
    <dbReference type="NCBI Taxonomy" id="115553"/>
    <lineage>
        <taxon>Bacteria</taxon>
        <taxon>Pseudomonadati</taxon>
        <taxon>Pseudomonadota</taxon>
        <taxon>Gammaproteobacteria</taxon>
        <taxon>Oceanospirillales</taxon>
        <taxon>Halomonadaceae</taxon>
        <taxon>Vreelandella</taxon>
    </lineage>
</organism>
<evidence type="ECO:0000259" key="2">
    <source>
        <dbReference type="Pfam" id="PF08125"/>
    </source>
</evidence>
<keyword evidence="1" id="KW-0560">Oxidoreductase</keyword>
<proteinExistence type="predicted"/>
<sequence length="90" mass="9564">MALGVATWIRYTAGQDLHGNSYPVDDPLAKRFAELHQKHGSDPSALVAAYLAMDDVMPNALAQDDAFAQAVLVAYQALTHGGLNEALAVL</sequence>
<dbReference type="Gene3D" id="1.10.1040.10">
    <property type="entry name" value="N-(1-d-carboxylethyl)-l-norvaline Dehydrogenase, domain 2"/>
    <property type="match status" value="1"/>
</dbReference>
<evidence type="ECO:0000256" key="1">
    <source>
        <dbReference type="ARBA" id="ARBA00023002"/>
    </source>
</evidence>
<feature type="domain" description="Mannitol dehydrogenase C-terminal" evidence="2">
    <location>
        <begin position="2"/>
        <end position="78"/>
    </location>
</feature>
<dbReference type="Pfam" id="PF08125">
    <property type="entry name" value="Mannitol_dh_C"/>
    <property type="match status" value="1"/>
</dbReference>
<dbReference type="EMBL" id="AP019514">
    <property type="protein sequence ID" value="BBI60932.1"/>
    <property type="molecule type" value="Genomic_DNA"/>
</dbReference>
<dbReference type="AlphaFoldDB" id="A0A455U4C6"/>
<reference evidence="3 4" key="1">
    <citation type="journal article" date="2019" name="Microbiol. Resour. Announc.">
        <title>Complete Genome Sequence of Halomonas sulfidaeris Strain Esulfide1 Isolated from a Metal Sulfide Rock at a Depth of 2,200 Meters, Obtained Using Nanopore Sequencing.</title>
        <authorList>
            <person name="Saito M."/>
            <person name="Nishigata A."/>
            <person name="Galipon J."/>
            <person name="Arakawa K."/>
        </authorList>
    </citation>
    <scope>NUCLEOTIDE SEQUENCE [LARGE SCALE GENOMIC DNA]</scope>
    <source>
        <strain evidence="3 4">ATCC BAA-803</strain>
    </source>
</reference>
<dbReference type="InterPro" id="IPR013328">
    <property type="entry name" value="6PGD_dom2"/>
</dbReference>
<dbReference type="InterPro" id="IPR008927">
    <property type="entry name" value="6-PGluconate_DH-like_C_sf"/>
</dbReference>
<protein>
    <recommendedName>
        <fullName evidence="2">Mannitol dehydrogenase C-terminal domain-containing protein</fullName>
    </recommendedName>
</protein>
<name>A0A455U4C6_9GAMM</name>
<evidence type="ECO:0000313" key="4">
    <source>
        <dbReference type="Proteomes" id="UP000320231"/>
    </source>
</evidence>
<dbReference type="SUPFAM" id="SSF48179">
    <property type="entry name" value="6-phosphogluconate dehydrogenase C-terminal domain-like"/>
    <property type="match status" value="1"/>
</dbReference>
<gene>
    <name evidence="3" type="ORF">HSBAA_22380</name>
</gene>
<accession>A0A455U4C6</accession>
<dbReference type="KEGG" id="hsr:HSBAA_22380"/>
<dbReference type="GO" id="GO:0016491">
    <property type="term" value="F:oxidoreductase activity"/>
    <property type="evidence" value="ECO:0007669"/>
    <property type="project" value="UniProtKB-KW"/>
</dbReference>
<dbReference type="InterPro" id="IPR013118">
    <property type="entry name" value="Mannitol_DH_C"/>
</dbReference>